<dbReference type="Proteomes" id="UP001642540">
    <property type="component" value="Unassembled WGS sequence"/>
</dbReference>
<keyword evidence="1" id="KW-0812">Transmembrane</keyword>
<protein>
    <submittedName>
        <fullName evidence="2">Uncharacterized protein</fullName>
    </submittedName>
</protein>
<keyword evidence="1" id="KW-1133">Transmembrane helix</keyword>
<feature type="transmembrane region" description="Helical" evidence="1">
    <location>
        <begin position="23"/>
        <end position="51"/>
    </location>
</feature>
<accession>A0ABP1S8N7</accession>
<evidence type="ECO:0000313" key="3">
    <source>
        <dbReference type="Proteomes" id="UP001642540"/>
    </source>
</evidence>
<keyword evidence="1" id="KW-0472">Membrane</keyword>
<evidence type="ECO:0000313" key="2">
    <source>
        <dbReference type="EMBL" id="CAL8147416.1"/>
    </source>
</evidence>
<comment type="caution">
    <text evidence="2">The sequence shown here is derived from an EMBL/GenBank/DDBJ whole genome shotgun (WGS) entry which is preliminary data.</text>
</comment>
<gene>
    <name evidence="2" type="ORF">ODALV1_LOCUS31138</name>
</gene>
<sequence length="140" mass="15506">MHANGKEYAPVKKLDFKSNDQTVFYVFLRAVLLSTLWIGVEAFSFFVGGYAKYLRYKWIKNGRKGKVVGKIHVALGRSRLAVTGDLPGKCPWQARTLACQGPFACMDSCLLGHLPARTVACEDTCLQGQVPARTLACTYE</sequence>
<evidence type="ECO:0000256" key="1">
    <source>
        <dbReference type="SAM" id="Phobius"/>
    </source>
</evidence>
<dbReference type="EMBL" id="CAXLJM020000164">
    <property type="protein sequence ID" value="CAL8147416.1"/>
    <property type="molecule type" value="Genomic_DNA"/>
</dbReference>
<reference evidence="2 3" key="1">
    <citation type="submission" date="2024-08" db="EMBL/GenBank/DDBJ databases">
        <authorList>
            <person name="Cucini C."/>
            <person name="Frati F."/>
        </authorList>
    </citation>
    <scope>NUCLEOTIDE SEQUENCE [LARGE SCALE GENOMIC DNA]</scope>
</reference>
<name>A0ABP1S8N7_9HEXA</name>
<proteinExistence type="predicted"/>
<keyword evidence="3" id="KW-1185">Reference proteome</keyword>
<organism evidence="2 3">
    <name type="scientific">Orchesella dallaii</name>
    <dbReference type="NCBI Taxonomy" id="48710"/>
    <lineage>
        <taxon>Eukaryota</taxon>
        <taxon>Metazoa</taxon>
        <taxon>Ecdysozoa</taxon>
        <taxon>Arthropoda</taxon>
        <taxon>Hexapoda</taxon>
        <taxon>Collembola</taxon>
        <taxon>Entomobryomorpha</taxon>
        <taxon>Entomobryoidea</taxon>
        <taxon>Orchesellidae</taxon>
        <taxon>Orchesellinae</taxon>
        <taxon>Orchesella</taxon>
    </lineage>
</organism>